<reference evidence="3 4" key="1">
    <citation type="submission" date="2015-07" db="EMBL/GenBank/DDBJ databases">
        <title>High-quality genome of monoxenous trypanosomatid Leptomonas pyrrhocoris.</title>
        <authorList>
            <person name="Flegontov P."/>
            <person name="Butenko A."/>
            <person name="Firsov S."/>
            <person name="Vlcek C."/>
            <person name="Logacheva M.D."/>
            <person name="Field M."/>
            <person name="Filatov D."/>
            <person name="Flegontova O."/>
            <person name="Gerasimov E."/>
            <person name="Jackson A.P."/>
            <person name="Kelly S."/>
            <person name="Opperdoes F."/>
            <person name="O'Reilly A."/>
            <person name="Votypka J."/>
            <person name="Yurchenko V."/>
            <person name="Lukes J."/>
        </authorList>
    </citation>
    <scope>NUCLEOTIDE SEQUENCE [LARGE SCALE GENOMIC DNA]</scope>
    <source>
        <strain evidence="3">H10</strain>
    </source>
</reference>
<protein>
    <submittedName>
        <fullName evidence="3">Uncharacterized protein</fullName>
    </submittedName>
</protein>
<accession>A0A0N0VEA5</accession>
<comment type="caution">
    <text evidence="3">The sequence shown here is derived from an EMBL/GenBank/DDBJ whole genome shotgun (WGS) entry which is preliminary data.</text>
</comment>
<evidence type="ECO:0000313" key="4">
    <source>
        <dbReference type="Proteomes" id="UP000037923"/>
    </source>
</evidence>
<dbReference type="AlphaFoldDB" id="A0A0N0VEA5"/>
<feature type="region of interest" description="Disordered" evidence="2">
    <location>
        <begin position="296"/>
        <end position="333"/>
    </location>
</feature>
<feature type="region of interest" description="Disordered" evidence="2">
    <location>
        <begin position="109"/>
        <end position="138"/>
    </location>
</feature>
<organism evidence="3 4">
    <name type="scientific">Leptomonas pyrrhocoris</name>
    <name type="common">Firebug parasite</name>
    <dbReference type="NCBI Taxonomy" id="157538"/>
    <lineage>
        <taxon>Eukaryota</taxon>
        <taxon>Discoba</taxon>
        <taxon>Euglenozoa</taxon>
        <taxon>Kinetoplastea</taxon>
        <taxon>Metakinetoplastina</taxon>
        <taxon>Trypanosomatida</taxon>
        <taxon>Trypanosomatidae</taxon>
        <taxon>Leishmaniinae</taxon>
        <taxon>Leptomonas</taxon>
    </lineage>
</organism>
<evidence type="ECO:0000256" key="2">
    <source>
        <dbReference type="SAM" id="MobiDB-lite"/>
    </source>
</evidence>
<dbReference type="OMA" id="INSHKRR"/>
<feature type="coiled-coil region" evidence="1">
    <location>
        <begin position="363"/>
        <end position="437"/>
    </location>
</feature>
<dbReference type="EMBL" id="LGTL01000016">
    <property type="protein sequence ID" value="KPA77524.1"/>
    <property type="molecule type" value="Genomic_DNA"/>
</dbReference>
<feature type="region of interest" description="Disordered" evidence="2">
    <location>
        <begin position="33"/>
        <end position="58"/>
    </location>
</feature>
<keyword evidence="4" id="KW-1185">Reference proteome</keyword>
<dbReference type="GeneID" id="26907191"/>
<feature type="compositionally biased region" description="Low complexity" evidence="2">
    <location>
        <begin position="308"/>
        <end position="322"/>
    </location>
</feature>
<evidence type="ECO:0000313" key="3">
    <source>
        <dbReference type="EMBL" id="KPA77524.1"/>
    </source>
</evidence>
<gene>
    <name evidence="3" type="ORF">ABB37_06905</name>
</gene>
<feature type="compositionally biased region" description="Low complexity" evidence="2">
    <location>
        <begin position="33"/>
        <end position="48"/>
    </location>
</feature>
<sequence>MPADFALAKECQLFRKDVDGVLALAAQLVLSSASPSTTTTTTTSSATTEHSVPAPSSSRLLAGPLIGAVLTEAHTRTLLHNALVRVLVPAQRHAALLQDNKYVRLANEAERKKRQEQQQQQQNPSGSANGTGGTATAPVAPLSLDAQQQRFRVGRVVGVVPKPGAKTPAAGTRSSAATGDPSQLWLLAVYVGECVEPFTVASLSDDVFTEAEHRIFVQSALSTNREDGSRRANVLPSQQPALLSREAAATVQQNIKDIRRVLAVADAVALQEKDGSVEDDAAAATVDAYTAEMLQRASGVKRPRDGDSTLSTNTTTAAGNSTADDDQDGASSPLVTFLGNGATSQAARLARLTDDIAARGQQLQQLRQLLHQKDQEVKSALQQQQQMEARHRGEVDAWRAKAEEQTRSQARAAQAAADSLEQRDRLLEEANTKLRRLAGMTTKYKQVVDAVATLLRRSSNTSGDNGGTPTSPDEILAALQHKSLV</sequence>
<dbReference type="RefSeq" id="XP_015655963.1">
    <property type="nucleotide sequence ID" value="XM_015805350.1"/>
</dbReference>
<keyword evidence="1" id="KW-0175">Coiled coil</keyword>
<feature type="compositionally biased region" description="Low complexity" evidence="2">
    <location>
        <begin position="117"/>
        <end position="138"/>
    </location>
</feature>
<dbReference type="Proteomes" id="UP000037923">
    <property type="component" value="Unassembled WGS sequence"/>
</dbReference>
<proteinExistence type="predicted"/>
<name>A0A0N0VEA5_LEPPY</name>
<dbReference type="VEuPathDB" id="TriTrypDB:LpyrH10_16_0870"/>
<evidence type="ECO:0000256" key="1">
    <source>
        <dbReference type="SAM" id="Coils"/>
    </source>
</evidence>
<dbReference type="OrthoDB" id="273433at2759"/>